<dbReference type="EMBL" id="JAAVJH010000004">
    <property type="protein sequence ID" value="NJR78611.1"/>
    <property type="molecule type" value="Genomic_DNA"/>
</dbReference>
<evidence type="ECO:0000256" key="1">
    <source>
        <dbReference type="SAM" id="SignalP"/>
    </source>
</evidence>
<protein>
    <submittedName>
        <fullName evidence="3">Serine protease</fullName>
    </submittedName>
</protein>
<sequence length="188" mass="20270">MAAMPIGFHAVLTLLLAAAPAQGSPQRVVEAAPAGPRPPRGTAPLRAAMVAGHDRARADLGLPPLRWDPALVAAADVYARELARTARFAHSVQPRDATRQGENLFVGSRGDYSFVEMMDLWLAEKHDFVNRPAPGFSRTGRPGDVTHYAQIVWRATTAYGCALASNARDDYLVCRYSPSGNDAGERAY</sequence>
<dbReference type="Pfam" id="PF00188">
    <property type="entry name" value="CAP"/>
    <property type="match status" value="1"/>
</dbReference>
<dbReference type="InterPro" id="IPR018244">
    <property type="entry name" value="Allrgn_V5/Tpx1_CS"/>
</dbReference>
<proteinExistence type="predicted"/>
<evidence type="ECO:0000259" key="2">
    <source>
        <dbReference type="SMART" id="SM00198"/>
    </source>
</evidence>
<dbReference type="InterPro" id="IPR035940">
    <property type="entry name" value="CAP_sf"/>
</dbReference>
<name>A0ABX1CP64_9SPHN</name>
<feature type="chain" id="PRO_5047032970" evidence="1">
    <location>
        <begin position="24"/>
        <end position="188"/>
    </location>
</feature>
<dbReference type="InterPro" id="IPR014044">
    <property type="entry name" value="CAP_dom"/>
</dbReference>
<keyword evidence="3" id="KW-0645">Protease</keyword>
<dbReference type="PRINTS" id="PR00837">
    <property type="entry name" value="V5TPXLIKE"/>
</dbReference>
<dbReference type="InterPro" id="IPR001283">
    <property type="entry name" value="CRISP-related"/>
</dbReference>
<gene>
    <name evidence="3" type="ORF">HBH26_08435</name>
</gene>
<dbReference type="SUPFAM" id="SSF55797">
    <property type="entry name" value="PR-1-like"/>
    <property type="match status" value="1"/>
</dbReference>
<reference evidence="3 4" key="1">
    <citation type="submission" date="2020-03" db="EMBL/GenBank/DDBJ databases">
        <authorList>
            <person name="Wang L."/>
            <person name="He N."/>
            <person name="Li Y."/>
            <person name="Fang Y."/>
            <person name="Zhang F."/>
        </authorList>
    </citation>
    <scope>NUCLEOTIDE SEQUENCE [LARGE SCALE GENOMIC DNA]</scope>
    <source>
        <strain evidence="3 4">36D10-4-7</strain>
    </source>
</reference>
<comment type="caution">
    <text evidence="3">The sequence shown here is derived from an EMBL/GenBank/DDBJ whole genome shotgun (WGS) entry which is preliminary data.</text>
</comment>
<keyword evidence="4" id="KW-1185">Reference proteome</keyword>
<feature type="signal peptide" evidence="1">
    <location>
        <begin position="1"/>
        <end position="23"/>
    </location>
</feature>
<dbReference type="PROSITE" id="PS01010">
    <property type="entry name" value="CRISP_2"/>
    <property type="match status" value="1"/>
</dbReference>
<accession>A0ABX1CP64</accession>
<dbReference type="Gene3D" id="3.40.33.10">
    <property type="entry name" value="CAP"/>
    <property type="match status" value="1"/>
</dbReference>
<organism evidence="3 4">
    <name type="scientific">Sphingomonas corticis</name>
    <dbReference type="NCBI Taxonomy" id="2722791"/>
    <lineage>
        <taxon>Bacteria</taxon>
        <taxon>Pseudomonadati</taxon>
        <taxon>Pseudomonadota</taxon>
        <taxon>Alphaproteobacteria</taxon>
        <taxon>Sphingomonadales</taxon>
        <taxon>Sphingomonadaceae</taxon>
        <taxon>Sphingomonas</taxon>
    </lineage>
</organism>
<evidence type="ECO:0000313" key="4">
    <source>
        <dbReference type="Proteomes" id="UP000732399"/>
    </source>
</evidence>
<dbReference type="PANTHER" id="PTHR10334">
    <property type="entry name" value="CYSTEINE-RICH SECRETORY PROTEIN-RELATED"/>
    <property type="match status" value="1"/>
</dbReference>
<keyword evidence="1" id="KW-0732">Signal</keyword>
<dbReference type="GO" id="GO:0006508">
    <property type="term" value="P:proteolysis"/>
    <property type="evidence" value="ECO:0007669"/>
    <property type="project" value="UniProtKB-KW"/>
</dbReference>
<feature type="domain" description="SCP" evidence="2">
    <location>
        <begin position="46"/>
        <end position="184"/>
    </location>
</feature>
<dbReference type="Proteomes" id="UP000732399">
    <property type="component" value="Unassembled WGS sequence"/>
</dbReference>
<keyword evidence="3" id="KW-0378">Hydrolase</keyword>
<dbReference type="SMART" id="SM00198">
    <property type="entry name" value="SCP"/>
    <property type="match status" value="1"/>
</dbReference>
<dbReference type="GO" id="GO:0008233">
    <property type="term" value="F:peptidase activity"/>
    <property type="evidence" value="ECO:0007669"/>
    <property type="project" value="UniProtKB-KW"/>
</dbReference>
<evidence type="ECO:0000313" key="3">
    <source>
        <dbReference type="EMBL" id="NJR78611.1"/>
    </source>
</evidence>